<keyword evidence="3" id="KW-1185">Reference proteome</keyword>
<dbReference type="RefSeq" id="WP_317637339.1">
    <property type="nucleotide sequence ID" value="NZ_AP026803.1"/>
</dbReference>
<reference evidence="2 3" key="1">
    <citation type="journal article" date="2023" name="Microbiol. Spectr.">
        <title>Symbiosis of Carpenter Bees with Uncharacterized Lactic Acid Bacteria Showing NAD Auxotrophy.</title>
        <authorList>
            <person name="Kawasaki S."/>
            <person name="Ozawa K."/>
            <person name="Mori T."/>
            <person name="Yamamoto A."/>
            <person name="Ito M."/>
            <person name="Ohkuma M."/>
            <person name="Sakamoto M."/>
            <person name="Matsutani M."/>
        </authorList>
    </citation>
    <scope>NUCLEOTIDE SEQUENCE [LARGE SCALE GENOMIC DNA]</scope>
    <source>
        <strain evidence="2 3">Kim32-2</strain>
    </source>
</reference>
<evidence type="ECO:0000313" key="3">
    <source>
        <dbReference type="Proteomes" id="UP001321741"/>
    </source>
</evidence>
<sequence length="96" mass="10886">MQTINRFYAKYQLTISFVIPFIFFYFNRAVNEARHGHLIVGCWSLLVLLVTLAVETQANRAATAQQTRRIKVVGASVIGAVILLSIIPLCWYLLTE</sequence>
<gene>
    <name evidence="2" type="ORF">KIM322_13700</name>
</gene>
<name>A0ABM8BII7_9LACO</name>
<keyword evidence="1" id="KW-1133">Transmembrane helix</keyword>
<evidence type="ECO:0000313" key="2">
    <source>
        <dbReference type="EMBL" id="BDR61109.1"/>
    </source>
</evidence>
<accession>A0ABM8BII7</accession>
<keyword evidence="1" id="KW-0812">Transmembrane</keyword>
<evidence type="ECO:0000256" key="1">
    <source>
        <dbReference type="SAM" id="Phobius"/>
    </source>
</evidence>
<proteinExistence type="predicted"/>
<feature type="transmembrane region" description="Helical" evidence="1">
    <location>
        <begin position="7"/>
        <end position="26"/>
    </location>
</feature>
<keyword evidence="1" id="KW-0472">Membrane</keyword>
<protein>
    <submittedName>
        <fullName evidence="2">Uncharacterized protein</fullName>
    </submittedName>
</protein>
<feature type="transmembrane region" description="Helical" evidence="1">
    <location>
        <begin position="70"/>
        <end position="94"/>
    </location>
</feature>
<organism evidence="2 3">
    <name type="scientific">Lactobacillus xylocopicola</name>
    <dbReference type="NCBI Taxonomy" id="2976676"/>
    <lineage>
        <taxon>Bacteria</taxon>
        <taxon>Bacillati</taxon>
        <taxon>Bacillota</taxon>
        <taxon>Bacilli</taxon>
        <taxon>Lactobacillales</taxon>
        <taxon>Lactobacillaceae</taxon>
        <taxon>Lactobacillus</taxon>
    </lineage>
</organism>
<dbReference type="Proteomes" id="UP001321741">
    <property type="component" value="Chromosome"/>
</dbReference>
<feature type="transmembrane region" description="Helical" evidence="1">
    <location>
        <begin position="38"/>
        <end position="58"/>
    </location>
</feature>
<dbReference type="EMBL" id="AP026803">
    <property type="protein sequence ID" value="BDR61109.1"/>
    <property type="molecule type" value="Genomic_DNA"/>
</dbReference>